<comment type="caution">
    <text evidence="7">The sequence shown here is derived from an EMBL/GenBank/DDBJ whole genome shotgun (WGS) entry which is preliminary data.</text>
</comment>
<dbReference type="Pfam" id="PF01753">
    <property type="entry name" value="zf-MYND"/>
    <property type="match status" value="1"/>
</dbReference>
<evidence type="ECO:0000256" key="4">
    <source>
        <dbReference type="PROSITE-ProRule" id="PRU00134"/>
    </source>
</evidence>
<dbReference type="Proteomes" id="UP001365542">
    <property type="component" value="Unassembled WGS sequence"/>
</dbReference>
<accession>A0AAV9WX25</accession>
<evidence type="ECO:0000259" key="6">
    <source>
        <dbReference type="PROSITE" id="PS50865"/>
    </source>
</evidence>
<dbReference type="Gene3D" id="6.10.140.2220">
    <property type="match status" value="1"/>
</dbReference>
<keyword evidence="8" id="KW-1185">Reference proteome</keyword>
<organism evidence="7 8">
    <name type="scientific">Orbilia ellipsospora</name>
    <dbReference type="NCBI Taxonomy" id="2528407"/>
    <lineage>
        <taxon>Eukaryota</taxon>
        <taxon>Fungi</taxon>
        <taxon>Dikarya</taxon>
        <taxon>Ascomycota</taxon>
        <taxon>Pezizomycotina</taxon>
        <taxon>Orbiliomycetes</taxon>
        <taxon>Orbiliales</taxon>
        <taxon>Orbiliaceae</taxon>
        <taxon>Orbilia</taxon>
    </lineage>
</organism>
<dbReference type="SUPFAM" id="SSF144232">
    <property type="entry name" value="HIT/MYND zinc finger-like"/>
    <property type="match status" value="1"/>
</dbReference>
<dbReference type="GO" id="GO:0008270">
    <property type="term" value="F:zinc ion binding"/>
    <property type="evidence" value="ECO:0007669"/>
    <property type="project" value="UniProtKB-KW"/>
</dbReference>
<sequence>MATASETLKTSCSLCNSTENLNRCAGCKVVQYCSRDHQTLDWPSHRPSCVKVKKAFQKLNQEEETLRNHPGDFLTPANPFVNGVGHFWGHLDTRDYMRARYAYIESVLKFNTHRAVETALEHLMDMFRLCRGDNMGLRYITPHCFLRLGQDQECYDFIKWWVTCDPKGEYDWGDMTLPYLNIKDADVFEPIDVFLTKFPSISFLAAITLLKIRLLIDLQSLQRTRKEVGALIPQEVLDSIQSAAVGSIVSKNKRILEREDHTAEIKDLQAQIQKSFDRLTKANKHFWPAIVKPGNNLTIRPQAYGMGSVAEMQIMLQYCYSAWAETPGAIGVIEELLKN</sequence>
<proteinExistence type="predicted"/>
<dbReference type="PROSITE" id="PS01360">
    <property type="entry name" value="ZF_MYND_1"/>
    <property type="match status" value="1"/>
</dbReference>
<feature type="coiled-coil region" evidence="5">
    <location>
        <begin position="258"/>
        <end position="285"/>
    </location>
</feature>
<dbReference type="InterPro" id="IPR002893">
    <property type="entry name" value="Znf_MYND"/>
</dbReference>
<dbReference type="AlphaFoldDB" id="A0AAV9WX25"/>
<name>A0AAV9WX25_9PEZI</name>
<evidence type="ECO:0000313" key="8">
    <source>
        <dbReference type="Proteomes" id="UP001365542"/>
    </source>
</evidence>
<evidence type="ECO:0000256" key="1">
    <source>
        <dbReference type="ARBA" id="ARBA00022723"/>
    </source>
</evidence>
<evidence type="ECO:0000256" key="2">
    <source>
        <dbReference type="ARBA" id="ARBA00022771"/>
    </source>
</evidence>
<evidence type="ECO:0000256" key="3">
    <source>
        <dbReference type="ARBA" id="ARBA00022833"/>
    </source>
</evidence>
<reference evidence="7 8" key="1">
    <citation type="submission" date="2019-10" db="EMBL/GenBank/DDBJ databases">
        <authorList>
            <person name="Palmer J.M."/>
        </authorList>
    </citation>
    <scope>NUCLEOTIDE SEQUENCE [LARGE SCALE GENOMIC DNA]</scope>
    <source>
        <strain evidence="7 8">TWF694</strain>
    </source>
</reference>
<feature type="domain" description="MYND-type" evidence="6">
    <location>
        <begin position="12"/>
        <end position="49"/>
    </location>
</feature>
<keyword evidence="3" id="KW-0862">Zinc</keyword>
<keyword evidence="2 4" id="KW-0863">Zinc-finger</keyword>
<gene>
    <name evidence="7" type="ORF">TWF694_004712</name>
</gene>
<dbReference type="PROSITE" id="PS50865">
    <property type="entry name" value="ZF_MYND_2"/>
    <property type="match status" value="1"/>
</dbReference>
<keyword evidence="5" id="KW-0175">Coiled coil</keyword>
<keyword evidence="1" id="KW-0479">Metal-binding</keyword>
<evidence type="ECO:0000313" key="7">
    <source>
        <dbReference type="EMBL" id="KAK6527732.1"/>
    </source>
</evidence>
<evidence type="ECO:0000256" key="5">
    <source>
        <dbReference type="SAM" id="Coils"/>
    </source>
</evidence>
<protein>
    <recommendedName>
        <fullName evidence="6">MYND-type domain-containing protein</fullName>
    </recommendedName>
</protein>
<dbReference type="EMBL" id="JAVHJO010000015">
    <property type="protein sequence ID" value="KAK6527732.1"/>
    <property type="molecule type" value="Genomic_DNA"/>
</dbReference>